<dbReference type="NCBIfam" id="TIGR02532">
    <property type="entry name" value="IV_pilin_GFxxxE"/>
    <property type="match status" value="1"/>
</dbReference>
<dbReference type="GO" id="GO:0009289">
    <property type="term" value="C:pilus"/>
    <property type="evidence" value="ECO:0007669"/>
    <property type="project" value="InterPro"/>
</dbReference>
<gene>
    <name evidence="2" type="ORF">C0W53_09575</name>
</gene>
<name>A0AAX0Z072_9GAMM</name>
<reference evidence="2 3" key="1">
    <citation type="submission" date="2018-01" db="EMBL/GenBank/DDBJ databases">
        <title>Whole genome sequencing of Histamine producing bacteria.</title>
        <authorList>
            <person name="Butler K."/>
        </authorList>
    </citation>
    <scope>NUCLEOTIDE SEQUENCE [LARGE SCALE GENOMIC DNA]</scope>
    <source>
        <strain evidence="2 3">A1-4</strain>
    </source>
</reference>
<dbReference type="Pfam" id="PF07963">
    <property type="entry name" value="N_methyl"/>
    <property type="match status" value="1"/>
</dbReference>
<proteinExistence type="predicted"/>
<protein>
    <submittedName>
        <fullName evidence="2">Prepilin-type N-terminal cleavage/methylation domain-containing protein</fullName>
    </submittedName>
</protein>
<keyword evidence="1" id="KW-0812">Transmembrane</keyword>
<dbReference type="InterPro" id="IPR012902">
    <property type="entry name" value="N_methyl_site"/>
</dbReference>
<dbReference type="Gene3D" id="3.30.1690.10">
    <property type="entry name" value="TcpA-like pilin"/>
    <property type="match status" value="1"/>
</dbReference>
<accession>A0AAX0Z072</accession>
<dbReference type="InterPro" id="IPR045584">
    <property type="entry name" value="Pilin-like"/>
</dbReference>
<dbReference type="AlphaFoldDB" id="A0AAX0Z072"/>
<dbReference type="Pfam" id="PF05946">
    <property type="entry name" value="TcpA"/>
    <property type="match status" value="1"/>
</dbReference>
<organism evidence="2 3">
    <name type="scientific">Photobacterium kishitanii</name>
    <dbReference type="NCBI Taxonomy" id="318456"/>
    <lineage>
        <taxon>Bacteria</taxon>
        <taxon>Pseudomonadati</taxon>
        <taxon>Pseudomonadota</taxon>
        <taxon>Gammaproteobacteria</taxon>
        <taxon>Vibrionales</taxon>
        <taxon>Vibrionaceae</taxon>
        <taxon>Photobacterium</taxon>
    </lineage>
</organism>
<dbReference type="PROSITE" id="PS00409">
    <property type="entry name" value="PROKAR_NTER_METHYL"/>
    <property type="match status" value="1"/>
</dbReference>
<comment type="caution">
    <text evidence="2">The sequence shown here is derived from an EMBL/GenBank/DDBJ whole genome shotgun (WGS) entry which is preliminary data.</text>
</comment>
<keyword evidence="1" id="KW-1133">Transmembrane helix</keyword>
<dbReference type="InterPro" id="IPR010271">
    <property type="entry name" value="TcpA"/>
</dbReference>
<keyword evidence="1" id="KW-0472">Membrane</keyword>
<dbReference type="SUPFAM" id="SSF54523">
    <property type="entry name" value="Pili subunits"/>
    <property type="match status" value="1"/>
</dbReference>
<evidence type="ECO:0000256" key="1">
    <source>
        <dbReference type="SAM" id="Phobius"/>
    </source>
</evidence>
<dbReference type="GO" id="GO:0043230">
    <property type="term" value="C:extracellular organelle"/>
    <property type="evidence" value="ECO:0007669"/>
    <property type="project" value="InterPro"/>
</dbReference>
<sequence length="203" mass="21493">MYKKQRGMTLLEIIIVLGIMGVISAGVVILAQRAIDNQNTTKLVQALNTVQTALVQTYRSKGTYPIITDAAETKKLTDALVSMGKVSKDDLTNPLSGGLFEIKTVKDQGVANKGFLIKIDTLTKDQCVALVTSTTDMFRYVEVVTSGTAPKDDLSTIADASAGMGVIKSANPTSTNFDSADLDHVSALCGNGTASLDVFVGNR</sequence>
<dbReference type="Proteomes" id="UP000240728">
    <property type="component" value="Unassembled WGS sequence"/>
</dbReference>
<evidence type="ECO:0000313" key="3">
    <source>
        <dbReference type="Proteomes" id="UP000240728"/>
    </source>
</evidence>
<dbReference type="EMBL" id="PYOZ01000004">
    <property type="protein sequence ID" value="PSX45526.1"/>
    <property type="molecule type" value="Genomic_DNA"/>
</dbReference>
<evidence type="ECO:0000313" key="2">
    <source>
        <dbReference type="EMBL" id="PSX45526.1"/>
    </source>
</evidence>
<feature type="transmembrane region" description="Helical" evidence="1">
    <location>
        <begin position="9"/>
        <end position="31"/>
    </location>
</feature>
<keyword evidence="3" id="KW-1185">Reference proteome</keyword>